<gene>
    <name evidence="1" type="ORF">HMPREF9460_00140</name>
</gene>
<dbReference type="Proteomes" id="UP000029585">
    <property type="component" value="Unassembled WGS sequence"/>
</dbReference>
<dbReference type="HOGENOM" id="CLU_2988614_0_0_9"/>
<keyword evidence="2" id="KW-1185">Reference proteome</keyword>
<dbReference type="PATRIC" id="fig|742738.3.peg.146"/>
<organism evidence="1 2">
    <name type="scientific">Flavonifractor plautii 1_3_50AFAA</name>
    <dbReference type="NCBI Taxonomy" id="742738"/>
    <lineage>
        <taxon>Bacteria</taxon>
        <taxon>Bacillati</taxon>
        <taxon>Bacillota</taxon>
        <taxon>Clostridia</taxon>
        <taxon>Eubacteriales</taxon>
        <taxon>Oscillospiraceae</taxon>
        <taxon>Flavonifractor</taxon>
    </lineage>
</organism>
<dbReference type="EMBL" id="ADLO01000005">
    <property type="protein sequence ID" value="KGF57412.1"/>
    <property type="molecule type" value="Genomic_DNA"/>
</dbReference>
<evidence type="ECO:0000313" key="1">
    <source>
        <dbReference type="EMBL" id="KGF57412.1"/>
    </source>
</evidence>
<proteinExistence type="predicted"/>
<comment type="caution">
    <text evidence="1">The sequence shown here is derived from an EMBL/GenBank/DDBJ whole genome shotgun (WGS) entry which is preliminary data.</text>
</comment>
<sequence>MNPAKGGAAPLRRAGVLPAKPCQPVEFTSTGCFSIRGPRGMYSAGLDGDIVLFRFNV</sequence>
<reference evidence="1 2" key="1">
    <citation type="submission" date="2011-08" db="EMBL/GenBank/DDBJ databases">
        <title>The Genome Sequence of Clostridium orbiscindens 1_3_50AFAA.</title>
        <authorList>
            <consortium name="The Broad Institute Genome Sequencing Platform"/>
            <person name="Earl A."/>
            <person name="Ward D."/>
            <person name="Feldgarden M."/>
            <person name="Gevers D."/>
            <person name="Daigneault M."/>
            <person name="Strauss J."/>
            <person name="Allen-Vercoe E."/>
            <person name="Young S.K."/>
            <person name="Zeng Q."/>
            <person name="Gargeya S."/>
            <person name="Fitzgerald M."/>
            <person name="Haas B."/>
            <person name="Abouelleil A."/>
            <person name="Alvarado L."/>
            <person name="Arachchi H.M."/>
            <person name="Berlin A."/>
            <person name="Brown A."/>
            <person name="Chapman S.B."/>
            <person name="Chen Z."/>
            <person name="Dunbar C."/>
            <person name="Freedman E."/>
            <person name="Gearin G."/>
            <person name="Gellesch M."/>
            <person name="Goldberg J."/>
            <person name="Griggs A."/>
            <person name="Gujja S."/>
            <person name="Heiman D."/>
            <person name="Howarth C."/>
            <person name="Larson L."/>
            <person name="Lui A."/>
            <person name="MacDonald P.J.P."/>
            <person name="Montmayeur A."/>
            <person name="Murphy C."/>
            <person name="Neiman D."/>
            <person name="Pearson M."/>
            <person name="Priest M."/>
            <person name="Roberts A."/>
            <person name="Saif S."/>
            <person name="Shea T."/>
            <person name="Shenoy N."/>
            <person name="Sisk P."/>
            <person name="Stolte C."/>
            <person name="Sykes S."/>
            <person name="Wortman J."/>
            <person name="Nusbaum C."/>
            <person name="Birren B."/>
        </authorList>
    </citation>
    <scope>NUCLEOTIDE SEQUENCE [LARGE SCALE GENOMIC DNA]</scope>
    <source>
        <strain evidence="1 2">1_3_50AFAA</strain>
    </source>
</reference>
<accession>A0A096CRK6</accession>
<dbReference type="AlphaFoldDB" id="A0A096CRK6"/>
<protein>
    <submittedName>
        <fullName evidence="1">Uncharacterized protein</fullName>
    </submittedName>
</protein>
<evidence type="ECO:0000313" key="2">
    <source>
        <dbReference type="Proteomes" id="UP000029585"/>
    </source>
</evidence>
<name>A0A096CRK6_FLAPL</name>